<dbReference type="Proteomes" id="UP000060487">
    <property type="component" value="Unassembled WGS sequence"/>
</dbReference>
<protein>
    <submittedName>
        <fullName evidence="1">Toxin HicA</fullName>
    </submittedName>
</protein>
<comment type="caution">
    <text evidence="1">The sequence shown here is derived from an EMBL/GenBank/DDBJ whole genome shotgun (WGS) entry which is preliminary data.</text>
</comment>
<sequence length="83" mass="9943">MGKYEKLKRRVLSNQVSANIAFDDICLLLKHFGFEERVRGSHHIFRKQGIDDKINLQRDDNNRAKIYQIRQVRAVIRKYNLED</sequence>
<evidence type="ECO:0000313" key="2">
    <source>
        <dbReference type="Proteomes" id="UP000060487"/>
    </source>
</evidence>
<proteinExistence type="predicted"/>
<name>A0ABR5SF53_9BACT</name>
<gene>
    <name evidence="1" type="ORF">ASN18_2419</name>
</gene>
<reference evidence="1 2" key="1">
    <citation type="submission" date="2015-11" db="EMBL/GenBank/DDBJ databases">
        <authorList>
            <person name="Lin W."/>
        </authorList>
    </citation>
    <scope>NUCLEOTIDE SEQUENCE [LARGE SCALE GENOMIC DNA]</scope>
    <source>
        <strain evidence="1 2">HCH-1</strain>
    </source>
</reference>
<dbReference type="Pfam" id="PF07927">
    <property type="entry name" value="HicA_toxin"/>
    <property type="match status" value="1"/>
</dbReference>
<dbReference type="RefSeq" id="WP_085053021.1">
    <property type="nucleotide sequence ID" value="NZ_LNQR01000084.1"/>
</dbReference>
<dbReference type="InterPro" id="IPR012933">
    <property type="entry name" value="HicA_mRNA_interferase"/>
</dbReference>
<dbReference type="EMBL" id="LNQR01000084">
    <property type="protein sequence ID" value="KWT82663.1"/>
    <property type="molecule type" value="Genomic_DNA"/>
</dbReference>
<dbReference type="SUPFAM" id="SSF54786">
    <property type="entry name" value="YcfA/nrd intein domain"/>
    <property type="match status" value="1"/>
</dbReference>
<keyword evidence="2" id="KW-1185">Reference proteome</keyword>
<evidence type="ECO:0000313" key="1">
    <source>
        <dbReference type="EMBL" id="KWT82663.1"/>
    </source>
</evidence>
<organism evidence="1 2">
    <name type="scientific">Candidatus Magnetominusculus xianensis</name>
    <dbReference type="NCBI Taxonomy" id="1748249"/>
    <lineage>
        <taxon>Bacteria</taxon>
        <taxon>Pseudomonadati</taxon>
        <taxon>Nitrospirota</taxon>
        <taxon>Nitrospiria</taxon>
        <taxon>Nitrospirales</taxon>
        <taxon>Nitrospiraceae</taxon>
        <taxon>Candidatus Magnetominusculus</taxon>
    </lineage>
</organism>
<accession>A0ABR5SF53</accession>